<sequence length="66" mass="7532">MSRESSSHTRLSDKGRAQLDERRSRQAQALRDNLRKRKTQMRERSDSSAEDAETALRDAEEGSGEP</sequence>
<feature type="compositionally biased region" description="Basic and acidic residues" evidence="1">
    <location>
        <begin position="1"/>
        <end position="24"/>
    </location>
</feature>
<gene>
    <name evidence="2" type="ORF">FKG95_24470</name>
</gene>
<reference evidence="2 3" key="1">
    <citation type="submission" date="2019-06" db="EMBL/GenBank/DDBJ databases">
        <title>Whole genome sequence for Rhodospirillaceae sp. R148.</title>
        <authorList>
            <person name="Wang G."/>
        </authorList>
    </citation>
    <scope>NUCLEOTIDE SEQUENCE [LARGE SCALE GENOMIC DNA]</scope>
    <source>
        <strain evidence="2 3">R148</strain>
    </source>
</reference>
<organism evidence="2 3">
    <name type="scientific">Denitrobaculum tricleocarpae</name>
    <dbReference type="NCBI Taxonomy" id="2591009"/>
    <lineage>
        <taxon>Bacteria</taxon>
        <taxon>Pseudomonadati</taxon>
        <taxon>Pseudomonadota</taxon>
        <taxon>Alphaproteobacteria</taxon>
        <taxon>Rhodospirillales</taxon>
        <taxon>Rhodospirillaceae</taxon>
        <taxon>Denitrobaculum</taxon>
    </lineage>
</organism>
<name>A0A545TB49_9PROT</name>
<dbReference type="Proteomes" id="UP000315252">
    <property type="component" value="Unassembled WGS sequence"/>
</dbReference>
<evidence type="ECO:0000256" key="1">
    <source>
        <dbReference type="SAM" id="MobiDB-lite"/>
    </source>
</evidence>
<evidence type="ECO:0000313" key="3">
    <source>
        <dbReference type="Proteomes" id="UP000315252"/>
    </source>
</evidence>
<keyword evidence="3" id="KW-1185">Reference proteome</keyword>
<proteinExistence type="predicted"/>
<evidence type="ECO:0000313" key="2">
    <source>
        <dbReference type="EMBL" id="TQV74437.1"/>
    </source>
</evidence>
<comment type="caution">
    <text evidence="2">The sequence shown here is derived from an EMBL/GenBank/DDBJ whole genome shotgun (WGS) entry which is preliminary data.</text>
</comment>
<dbReference type="RefSeq" id="WP_142899068.1">
    <property type="nucleotide sequence ID" value="NZ_ML660061.1"/>
</dbReference>
<dbReference type="EMBL" id="VHSH01000010">
    <property type="protein sequence ID" value="TQV74437.1"/>
    <property type="molecule type" value="Genomic_DNA"/>
</dbReference>
<dbReference type="AlphaFoldDB" id="A0A545TB49"/>
<protein>
    <submittedName>
        <fullName evidence="2">Uncharacterized protein</fullName>
    </submittedName>
</protein>
<feature type="region of interest" description="Disordered" evidence="1">
    <location>
        <begin position="1"/>
        <end position="66"/>
    </location>
</feature>
<accession>A0A545TB49</accession>